<dbReference type="FunCoup" id="A0A402D1F1">
    <property type="interactions" value="18"/>
</dbReference>
<dbReference type="PROSITE" id="PS00041">
    <property type="entry name" value="HTH_ARAC_FAMILY_1"/>
    <property type="match status" value="1"/>
</dbReference>
<dbReference type="Proteomes" id="UP000287394">
    <property type="component" value="Chromosome"/>
</dbReference>
<dbReference type="PROSITE" id="PS01124">
    <property type="entry name" value="HTH_ARAC_FAMILY_2"/>
    <property type="match status" value="1"/>
</dbReference>
<keyword evidence="1" id="KW-0805">Transcription regulation</keyword>
<sequence length="275" mass="30952">MMDICQLNFSLPVQAINAGLFVSSGKGTHPDRVFPYFDLIYVRSGVLDIQEAEKAFHVAAGETLLLWPERRHFGTKIYPADLSYFWLHFLIRETPESAGRQSCDVAQHASVSRPDQLAEAFRRFLDDQESGSLEQMTADLLVTLILREAARSHEATGAARHSSISAANRANAYIIAHFHEPITVAEVAEKVGCNPNYLARIFREAYGKTMTDAVHDCRLAYARRLLIEGYQNVDEIARECGFADGGYFRRLFKRAHAMTPLAFRNLYARVHVNSA</sequence>
<dbReference type="InterPro" id="IPR009057">
    <property type="entry name" value="Homeodomain-like_sf"/>
</dbReference>
<keyword evidence="5" id="KW-1185">Reference proteome</keyword>
<name>A0A402D1F1_9BACT</name>
<dbReference type="KEGG" id="ccot:CCAX7_36780"/>
<organism evidence="4 5">
    <name type="scientific">Capsulimonas corticalis</name>
    <dbReference type="NCBI Taxonomy" id="2219043"/>
    <lineage>
        <taxon>Bacteria</taxon>
        <taxon>Bacillati</taxon>
        <taxon>Armatimonadota</taxon>
        <taxon>Armatimonadia</taxon>
        <taxon>Capsulimonadales</taxon>
        <taxon>Capsulimonadaceae</taxon>
        <taxon>Capsulimonas</taxon>
    </lineage>
</organism>
<dbReference type="InterPro" id="IPR018060">
    <property type="entry name" value="HTH_AraC"/>
</dbReference>
<dbReference type="GO" id="GO:0043565">
    <property type="term" value="F:sequence-specific DNA binding"/>
    <property type="evidence" value="ECO:0007669"/>
    <property type="project" value="InterPro"/>
</dbReference>
<evidence type="ECO:0000256" key="3">
    <source>
        <dbReference type="ARBA" id="ARBA00023163"/>
    </source>
</evidence>
<dbReference type="RefSeq" id="WP_119323316.1">
    <property type="nucleotide sequence ID" value="NZ_AP025739.1"/>
</dbReference>
<proteinExistence type="predicted"/>
<keyword evidence="3" id="KW-0804">Transcription</keyword>
<dbReference type="PANTHER" id="PTHR43280">
    <property type="entry name" value="ARAC-FAMILY TRANSCRIPTIONAL REGULATOR"/>
    <property type="match status" value="1"/>
</dbReference>
<dbReference type="InterPro" id="IPR020449">
    <property type="entry name" value="Tscrpt_reg_AraC-type_HTH"/>
</dbReference>
<dbReference type="Pfam" id="PF02311">
    <property type="entry name" value="AraC_binding"/>
    <property type="match status" value="1"/>
</dbReference>
<gene>
    <name evidence="4" type="ORF">CCAX7_36780</name>
</gene>
<dbReference type="InterPro" id="IPR037923">
    <property type="entry name" value="HTH-like"/>
</dbReference>
<dbReference type="GO" id="GO:0003700">
    <property type="term" value="F:DNA-binding transcription factor activity"/>
    <property type="evidence" value="ECO:0007669"/>
    <property type="project" value="InterPro"/>
</dbReference>
<accession>A0A402D1F1</accession>
<dbReference type="AlphaFoldDB" id="A0A402D1F1"/>
<dbReference type="InterPro" id="IPR018062">
    <property type="entry name" value="HTH_AraC-typ_CS"/>
</dbReference>
<dbReference type="Gene3D" id="1.10.10.60">
    <property type="entry name" value="Homeodomain-like"/>
    <property type="match status" value="2"/>
</dbReference>
<evidence type="ECO:0000256" key="1">
    <source>
        <dbReference type="ARBA" id="ARBA00023015"/>
    </source>
</evidence>
<dbReference type="PANTHER" id="PTHR43280:SF2">
    <property type="entry name" value="HTH-TYPE TRANSCRIPTIONAL REGULATOR EXSA"/>
    <property type="match status" value="1"/>
</dbReference>
<dbReference type="SMART" id="SM00342">
    <property type="entry name" value="HTH_ARAC"/>
    <property type="match status" value="1"/>
</dbReference>
<dbReference type="OrthoDB" id="6146868at2"/>
<keyword evidence="2" id="KW-0238">DNA-binding</keyword>
<dbReference type="Pfam" id="PF12833">
    <property type="entry name" value="HTH_18"/>
    <property type="match status" value="1"/>
</dbReference>
<dbReference type="InterPro" id="IPR003313">
    <property type="entry name" value="AraC-bd"/>
</dbReference>
<dbReference type="PRINTS" id="PR00032">
    <property type="entry name" value="HTHARAC"/>
</dbReference>
<protein>
    <submittedName>
        <fullName evidence="4">AraC family transcriptional regulator</fullName>
    </submittedName>
</protein>
<dbReference type="SUPFAM" id="SSF51215">
    <property type="entry name" value="Regulatory protein AraC"/>
    <property type="match status" value="1"/>
</dbReference>
<dbReference type="SUPFAM" id="SSF46689">
    <property type="entry name" value="Homeodomain-like"/>
    <property type="match status" value="2"/>
</dbReference>
<evidence type="ECO:0000313" key="5">
    <source>
        <dbReference type="Proteomes" id="UP000287394"/>
    </source>
</evidence>
<evidence type="ECO:0000313" key="4">
    <source>
        <dbReference type="EMBL" id="BDI31627.1"/>
    </source>
</evidence>
<evidence type="ECO:0000256" key="2">
    <source>
        <dbReference type="ARBA" id="ARBA00023125"/>
    </source>
</evidence>
<reference evidence="4 5" key="1">
    <citation type="journal article" date="2019" name="Int. J. Syst. Evol. Microbiol.">
        <title>Capsulimonas corticalis gen. nov., sp. nov., an aerobic capsulated bacterium, of a novel bacterial order, Capsulimonadales ord. nov., of the class Armatimonadia of the phylum Armatimonadetes.</title>
        <authorList>
            <person name="Li J."/>
            <person name="Kudo C."/>
            <person name="Tonouchi A."/>
        </authorList>
    </citation>
    <scope>NUCLEOTIDE SEQUENCE [LARGE SCALE GENOMIC DNA]</scope>
    <source>
        <strain evidence="4 5">AX-7</strain>
    </source>
</reference>
<dbReference type="EMBL" id="AP025739">
    <property type="protein sequence ID" value="BDI31627.1"/>
    <property type="molecule type" value="Genomic_DNA"/>
</dbReference>